<keyword evidence="1" id="KW-0472">Membrane</keyword>
<keyword evidence="1" id="KW-1133">Transmembrane helix</keyword>
<feature type="transmembrane region" description="Helical" evidence="1">
    <location>
        <begin position="43"/>
        <end position="67"/>
    </location>
</feature>
<keyword evidence="5" id="KW-1185">Reference proteome</keyword>
<keyword evidence="1" id="KW-0812">Transmembrane</keyword>
<dbReference type="Proteomes" id="UP001055303">
    <property type="component" value="Unassembled WGS sequence"/>
</dbReference>
<dbReference type="OrthoDB" id="511803at2"/>
<evidence type="ECO:0000313" key="2">
    <source>
        <dbReference type="EMBL" id="GJD58919.1"/>
    </source>
</evidence>
<evidence type="ECO:0000313" key="3">
    <source>
        <dbReference type="EMBL" id="VUF15259.1"/>
    </source>
</evidence>
<dbReference type="RefSeq" id="WP_144767690.1">
    <property type="nucleotide sequence ID" value="NZ_BPQI01000176.1"/>
</dbReference>
<dbReference type="EMBL" id="CABFVH010000049">
    <property type="protein sequence ID" value="VUF15259.1"/>
    <property type="molecule type" value="Genomic_DNA"/>
</dbReference>
<sequence>MSLNERNNLTLWLAVAANALLLYGCVRWEAVRLSDAEGVLREWRALFSIGFGGLMATVLNQLLGVDLKGKLVYWRRRHALPGHRAFSEHAQADARVDLAKLRRKYRGDFPEDPVAQNAEWYCLYKGMRDDVVVKDANRVFLLLRDYASLSALFIPLLGTLGFLLVPSAGVAAGFLAWLVVQYLLAKTAAANAGVRLVRDVLALKAATGR</sequence>
<evidence type="ECO:0000313" key="4">
    <source>
        <dbReference type="Proteomes" id="UP000401717"/>
    </source>
</evidence>
<feature type="transmembrane region" description="Helical" evidence="1">
    <location>
        <begin position="146"/>
        <end position="165"/>
    </location>
</feature>
<proteinExistence type="predicted"/>
<dbReference type="Proteomes" id="UP000401717">
    <property type="component" value="Unassembled WGS sequence"/>
</dbReference>
<reference evidence="2" key="2">
    <citation type="journal article" date="2021" name="Front. Microbiol.">
        <title>Comprehensive Comparative Genomics and Phenotyping of Methylobacterium Species.</title>
        <authorList>
            <person name="Alessa O."/>
            <person name="Ogura Y."/>
            <person name="Fujitani Y."/>
            <person name="Takami H."/>
            <person name="Hayashi T."/>
            <person name="Sahin N."/>
            <person name="Tani A."/>
        </authorList>
    </citation>
    <scope>NUCLEOTIDE SEQUENCE</scope>
    <source>
        <strain evidence="2">DSM 22415</strain>
    </source>
</reference>
<reference evidence="2" key="3">
    <citation type="submission" date="2021-08" db="EMBL/GenBank/DDBJ databases">
        <authorList>
            <person name="Tani A."/>
            <person name="Ola A."/>
            <person name="Ogura Y."/>
            <person name="Katsura K."/>
            <person name="Hayashi T."/>
        </authorList>
    </citation>
    <scope>NUCLEOTIDE SEQUENCE</scope>
    <source>
        <strain evidence="2">DSM 22415</strain>
    </source>
</reference>
<reference evidence="3 4" key="1">
    <citation type="submission" date="2019-06" db="EMBL/GenBank/DDBJ databases">
        <authorList>
            <person name="Rodrigo-Torres L."/>
            <person name="Arahal R. D."/>
            <person name="Lucena T."/>
        </authorList>
    </citation>
    <scope>NUCLEOTIDE SEQUENCE [LARGE SCALE GENOMIC DNA]</scope>
    <source>
        <strain evidence="3 4">SW08-7</strain>
    </source>
</reference>
<dbReference type="EMBL" id="BPQI01000176">
    <property type="protein sequence ID" value="GJD58919.1"/>
    <property type="molecule type" value="Genomic_DNA"/>
</dbReference>
<protein>
    <submittedName>
        <fullName evidence="3">Uncharacterized protein</fullName>
    </submittedName>
</protein>
<gene>
    <name evidence="2" type="ORF">IFDJLNFL_4845</name>
    <name evidence="3" type="ORF">MTDSW087_04995</name>
</gene>
<name>A0A564G435_9HYPH</name>
<evidence type="ECO:0000313" key="5">
    <source>
        <dbReference type="Proteomes" id="UP001055303"/>
    </source>
</evidence>
<dbReference type="AlphaFoldDB" id="A0A564G435"/>
<feature type="transmembrane region" description="Helical" evidence="1">
    <location>
        <begin position="171"/>
        <end position="194"/>
    </location>
</feature>
<accession>A0A564G435</accession>
<dbReference type="PROSITE" id="PS51257">
    <property type="entry name" value="PROKAR_LIPOPROTEIN"/>
    <property type="match status" value="1"/>
</dbReference>
<evidence type="ECO:0000256" key="1">
    <source>
        <dbReference type="SAM" id="Phobius"/>
    </source>
</evidence>
<organism evidence="3 4">
    <name type="scientific">Methylobacterium dankookense</name>
    <dbReference type="NCBI Taxonomy" id="560405"/>
    <lineage>
        <taxon>Bacteria</taxon>
        <taxon>Pseudomonadati</taxon>
        <taxon>Pseudomonadota</taxon>
        <taxon>Alphaproteobacteria</taxon>
        <taxon>Hyphomicrobiales</taxon>
        <taxon>Methylobacteriaceae</taxon>
        <taxon>Methylobacterium</taxon>
    </lineage>
</organism>